<protein>
    <submittedName>
        <fullName evidence="1">Uncharacterized protein</fullName>
    </submittedName>
</protein>
<reference evidence="2" key="2">
    <citation type="submission" date="2015-03" db="EMBL/GenBank/DDBJ databases">
        <title>Genome sequence of Paenibacillus beijingensis strain DSM 24997T.</title>
        <authorList>
            <person name="Kwak Y."/>
            <person name="Shin J.-H."/>
        </authorList>
    </citation>
    <scope>NUCLEOTIDE SEQUENCE [LARGE SCALE GENOMIC DNA]</scope>
    <source>
        <strain evidence="2">DSM 24997</strain>
    </source>
</reference>
<organism evidence="1 2">
    <name type="scientific">Paenibacillus beijingensis</name>
    <dbReference type="NCBI Taxonomy" id="1126833"/>
    <lineage>
        <taxon>Bacteria</taxon>
        <taxon>Bacillati</taxon>
        <taxon>Bacillota</taxon>
        <taxon>Bacilli</taxon>
        <taxon>Bacillales</taxon>
        <taxon>Paenibacillaceae</taxon>
        <taxon>Paenibacillus</taxon>
    </lineage>
</organism>
<sequence length="63" mass="6946">MKPGNRRNSTVLILAETTTFLGDERGVCVLSIRPFLELREGVFLYAPPPGLVDHARTIAPIII</sequence>
<gene>
    <name evidence="1" type="ORF">VN24_16235</name>
</gene>
<dbReference type="PATRIC" id="fig|1126833.4.peg.3555"/>
<reference evidence="1 2" key="1">
    <citation type="journal article" date="2015" name="J. Biotechnol.">
        <title>Complete genome sequence of Paenibacillus beijingensis 7188(T) (=DSM 24997(T)), a novel rhizobacterium from jujube garden soil.</title>
        <authorList>
            <person name="Kwak Y."/>
            <person name="Shin J.H."/>
        </authorList>
    </citation>
    <scope>NUCLEOTIDE SEQUENCE [LARGE SCALE GENOMIC DNA]</scope>
    <source>
        <strain evidence="1 2">DSM 24997</strain>
    </source>
</reference>
<evidence type="ECO:0000313" key="2">
    <source>
        <dbReference type="Proteomes" id="UP000032633"/>
    </source>
</evidence>
<dbReference type="AlphaFoldDB" id="A0A0D5NLL3"/>
<accession>A0A0D5NLL3</accession>
<evidence type="ECO:0000313" key="1">
    <source>
        <dbReference type="EMBL" id="AJY75818.1"/>
    </source>
</evidence>
<dbReference type="STRING" id="1126833.VN24_16235"/>
<dbReference type="HOGENOM" id="CLU_2881571_0_0_9"/>
<proteinExistence type="predicted"/>
<dbReference type="KEGG" id="pbj:VN24_16235"/>
<name>A0A0D5NLL3_9BACL</name>
<dbReference type="Proteomes" id="UP000032633">
    <property type="component" value="Chromosome"/>
</dbReference>
<keyword evidence="2" id="KW-1185">Reference proteome</keyword>
<dbReference type="EMBL" id="CP011058">
    <property type="protein sequence ID" value="AJY75818.1"/>
    <property type="molecule type" value="Genomic_DNA"/>
</dbReference>